<feature type="domain" description="Alanyl-tRNA synthetase class IIc N-terminal" evidence="1">
    <location>
        <begin position="3"/>
        <end position="58"/>
    </location>
</feature>
<feature type="non-terminal residue" evidence="2">
    <location>
        <position position="70"/>
    </location>
</feature>
<dbReference type="Pfam" id="PF01411">
    <property type="entry name" value="tRNA-synt_2c"/>
    <property type="match status" value="1"/>
</dbReference>
<proteinExistence type="predicted"/>
<dbReference type="SUPFAM" id="SSF101353">
    <property type="entry name" value="Putative anticodon-binding domain of alanyl-tRNA synthetase (AlaRS)"/>
    <property type="match status" value="1"/>
</dbReference>
<evidence type="ECO:0000313" key="2">
    <source>
        <dbReference type="EMBL" id="ETJ42218.1"/>
    </source>
</evidence>
<dbReference type="GO" id="GO:0006419">
    <property type="term" value="P:alanyl-tRNA aminoacylation"/>
    <property type="evidence" value="ECO:0007669"/>
    <property type="project" value="InterPro"/>
</dbReference>
<dbReference type="AlphaFoldDB" id="W1YI65"/>
<dbReference type="InterPro" id="IPR050058">
    <property type="entry name" value="Ala-tRNA_ligase"/>
</dbReference>
<dbReference type="EMBL" id="AZMM01003817">
    <property type="protein sequence ID" value="ETJ42218.1"/>
    <property type="molecule type" value="Genomic_DNA"/>
</dbReference>
<comment type="caution">
    <text evidence="2">The sequence shown here is derived from an EMBL/GenBank/DDBJ whole genome shotgun (WGS) entry which is preliminary data.</text>
</comment>
<feature type="non-terminal residue" evidence="2">
    <location>
        <position position="1"/>
    </location>
</feature>
<accession>W1YI65</accession>
<gene>
    <name evidence="2" type="ORF">Q604_UNBC03817G0001</name>
</gene>
<dbReference type="GO" id="GO:0002161">
    <property type="term" value="F:aminoacyl-tRNA deacylase activity"/>
    <property type="evidence" value="ECO:0007669"/>
    <property type="project" value="TreeGrafter"/>
</dbReference>
<keyword evidence="2" id="KW-0436">Ligase</keyword>
<dbReference type="PANTHER" id="PTHR11777">
    <property type="entry name" value="ALANYL-TRNA SYNTHETASE"/>
    <property type="match status" value="1"/>
</dbReference>
<evidence type="ECO:0000259" key="1">
    <source>
        <dbReference type="Pfam" id="PF01411"/>
    </source>
</evidence>
<protein>
    <submittedName>
        <fullName evidence="2">Alanine-tRNA ligase</fullName>
    </submittedName>
</protein>
<dbReference type="GO" id="GO:0005829">
    <property type="term" value="C:cytosol"/>
    <property type="evidence" value="ECO:0007669"/>
    <property type="project" value="TreeGrafter"/>
</dbReference>
<dbReference type="GO" id="GO:0005524">
    <property type="term" value="F:ATP binding"/>
    <property type="evidence" value="ECO:0007669"/>
    <property type="project" value="InterPro"/>
</dbReference>
<reference evidence="2" key="1">
    <citation type="submission" date="2013-12" db="EMBL/GenBank/DDBJ databases">
        <title>A Varibaculum cambriense genome reconstructed from a premature infant gut community with otherwise low bacterial novelty that shifts toward anaerobic metabolism during the third week of life.</title>
        <authorList>
            <person name="Brown C.T."/>
            <person name="Sharon I."/>
            <person name="Thomas B.C."/>
            <person name="Castelle C.J."/>
            <person name="Morowitz M.J."/>
            <person name="Banfield J.F."/>
        </authorList>
    </citation>
    <scope>NUCLEOTIDE SEQUENCE</scope>
</reference>
<dbReference type="InterPro" id="IPR018162">
    <property type="entry name" value="Ala-tRNA-ligase_IIc_anticod-bd"/>
</dbReference>
<sequence length="70" mass="8037">ATVVPGTEVFKLYDTYGFPWELTEEIASERGFTIDHEGFEAAMKEQRERAREARIKEDAKVATPDITFLK</sequence>
<dbReference type="InterPro" id="IPR018164">
    <property type="entry name" value="Ala-tRNA-synth_IIc_N"/>
</dbReference>
<organism evidence="2">
    <name type="scientific">human gut metagenome</name>
    <dbReference type="NCBI Taxonomy" id="408170"/>
    <lineage>
        <taxon>unclassified sequences</taxon>
        <taxon>metagenomes</taxon>
        <taxon>organismal metagenomes</taxon>
    </lineage>
</organism>
<name>W1YI65_9ZZZZ</name>
<dbReference type="GO" id="GO:0004813">
    <property type="term" value="F:alanine-tRNA ligase activity"/>
    <property type="evidence" value="ECO:0007669"/>
    <property type="project" value="InterPro"/>
</dbReference>
<dbReference type="PANTHER" id="PTHR11777:SF9">
    <property type="entry name" value="ALANINE--TRNA LIGASE, CYTOPLASMIC"/>
    <property type="match status" value="1"/>
</dbReference>